<dbReference type="InterPro" id="IPR054351">
    <property type="entry name" value="NADH_UbQ_OxRdtase_ferredoxin"/>
</dbReference>
<proteinExistence type="inferred from homology"/>
<dbReference type="InterPro" id="IPR010228">
    <property type="entry name" value="NADH_UbQ_OxRdtase_Gsu"/>
</dbReference>
<dbReference type="PROSITE" id="PS51085">
    <property type="entry name" value="2FE2S_FER_2"/>
    <property type="match status" value="1"/>
</dbReference>
<dbReference type="EMBL" id="BDGG01000011">
    <property type="protein sequence ID" value="GAV04675.1"/>
    <property type="molecule type" value="Genomic_DNA"/>
</dbReference>
<evidence type="ECO:0000256" key="6">
    <source>
        <dbReference type="ARBA" id="ARBA00022967"/>
    </source>
</evidence>
<evidence type="ECO:0000256" key="1">
    <source>
        <dbReference type="ARBA" id="ARBA00001966"/>
    </source>
</evidence>
<dbReference type="GO" id="GO:0008137">
    <property type="term" value="F:NADH dehydrogenase (ubiquinone) activity"/>
    <property type="evidence" value="ECO:0007669"/>
    <property type="project" value="UniProtKB-EC"/>
</dbReference>
<keyword evidence="8" id="KW-0411">Iron-sulfur</keyword>
<name>A0A1D1VT02_RAMVA</name>
<keyword evidence="4" id="KW-0004">4Fe-4S</keyword>
<dbReference type="InterPro" id="IPR006656">
    <property type="entry name" value="Mopterin_OxRdtase"/>
</dbReference>
<dbReference type="InterPro" id="IPR019574">
    <property type="entry name" value="NADH_UbQ_OxRdtase_Gsu_4Fe4S-bd"/>
</dbReference>
<feature type="domain" description="4Fe-4S His(Cys)3-ligated-type" evidence="16">
    <location>
        <begin position="145"/>
        <end position="184"/>
    </location>
</feature>
<evidence type="ECO:0000256" key="3">
    <source>
        <dbReference type="ARBA" id="ARBA00013888"/>
    </source>
</evidence>
<keyword evidence="5" id="KW-0479">Metal-binding</keyword>
<evidence type="ECO:0000313" key="17">
    <source>
        <dbReference type="EMBL" id="GAV04675.1"/>
    </source>
</evidence>
<keyword evidence="6" id="KW-1278">Translocase</keyword>
<evidence type="ECO:0000256" key="4">
    <source>
        <dbReference type="ARBA" id="ARBA00022485"/>
    </source>
</evidence>
<dbReference type="PROSITE" id="PS00641">
    <property type="entry name" value="COMPLEX1_75K_1"/>
    <property type="match status" value="1"/>
</dbReference>
<dbReference type="PROSITE" id="PS51839">
    <property type="entry name" value="4FE4S_HC3"/>
    <property type="match status" value="1"/>
</dbReference>
<dbReference type="Pfam" id="PF00384">
    <property type="entry name" value="Molybdopterin"/>
    <property type="match status" value="1"/>
</dbReference>
<dbReference type="GO" id="GO:0046872">
    <property type="term" value="F:metal ion binding"/>
    <property type="evidence" value="ECO:0007669"/>
    <property type="project" value="UniProtKB-KW"/>
</dbReference>
<evidence type="ECO:0000313" key="18">
    <source>
        <dbReference type="Proteomes" id="UP000186922"/>
    </source>
</evidence>
<dbReference type="InterPro" id="IPR001041">
    <property type="entry name" value="2Fe-2S_ferredoxin-type"/>
</dbReference>
<dbReference type="InterPro" id="IPR015405">
    <property type="entry name" value="NDUFS1-like_C"/>
</dbReference>
<dbReference type="InterPro" id="IPR050123">
    <property type="entry name" value="Prok_molybdopt-oxidoreductase"/>
</dbReference>
<dbReference type="FunFam" id="3.10.20.740:FF:000001">
    <property type="entry name" value="NADH-quinone oxidoreductase subunit G"/>
    <property type="match status" value="1"/>
</dbReference>
<evidence type="ECO:0000256" key="10">
    <source>
        <dbReference type="ARBA" id="ARBA00034078"/>
    </source>
</evidence>
<feature type="domain" description="2Fe-2S ferredoxin-type" evidence="14">
    <location>
        <begin position="67"/>
        <end position="145"/>
    </location>
</feature>
<dbReference type="Pfam" id="PF22117">
    <property type="entry name" value="Fer4_Nqo3"/>
    <property type="match status" value="1"/>
</dbReference>
<evidence type="ECO:0000256" key="5">
    <source>
        <dbReference type="ARBA" id="ARBA00022723"/>
    </source>
</evidence>
<comment type="cofactor">
    <cofactor evidence="1">
        <name>[4Fe-4S] cluster</name>
        <dbReference type="ChEBI" id="CHEBI:49883"/>
    </cofactor>
</comment>
<feature type="domain" description="4Fe-4S Mo/W bis-MGD-type" evidence="15">
    <location>
        <begin position="286"/>
        <end position="342"/>
    </location>
</feature>
<dbReference type="Pfam" id="PF13510">
    <property type="entry name" value="Fer2_4"/>
    <property type="match status" value="1"/>
</dbReference>
<dbReference type="GO" id="GO:0016651">
    <property type="term" value="F:oxidoreductase activity, acting on NAD(P)H"/>
    <property type="evidence" value="ECO:0007669"/>
    <property type="project" value="InterPro"/>
</dbReference>
<dbReference type="GO" id="GO:0005743">
    <property type="term" value="C:mitochondrial inner membrane"/>
    <property type="evidence" value="ECO:0007669"/>
    <property type="project" value="UniProtKB-ARBA"/>
</dbReference>
<comment type="catalytic activity">
    <reaction evidence="11">
        <text>a ubiquinone + NADH + 5 H(+)(in) = a ubiquinol + NAD(+) + 4 H(+)(out)</text>
        <dbReference type="Rhea" id="RHEA:29091"/>
        <dbReference type="Rhea" id="RHEA-COMP:9565"/>
        <dbReference type="Rhea" id="RHEA-COMP:9566"/>
        <dbReference type="ChEBI" id="CHEBI:15378"/>
        <dbReference type="ChEBI" id="CHEBI:16389"/>
        <dbReference type="ChEBI" id="CHEBI:17976"/>
        <dbReference type="ChEBI" id="CHEBI:57540"/>
        <dbReference type="ChEBI" id="CHEBI:57945"/>
        <dbReference type="EC" id="7.1.1.2"/>
    </reaction>
</comment>
<dbReference type="InterPro" id="IPR000283">
    <property type="entry name" value="NADH_UbQ_OxRdtase_75kDa_su_CS"/>
</dbReference>
<dbReference type="InterPro" id="IPR036010">
    <property type="entry name" value="2Fe-2S_ferredoxin-like_sf"/>
</dbReference>
<dbReference type="FunFam" id="3.30.200.210:FF:000002">
    <property type="entry name" value="NADH-ubiquinone oxidoreductase 75 kDa subunit"/>
    <property type="match status" value="1"/>
</dbReference>
<dbReference type="Pfam" id="PF10588">
    <property type="entry name" value="NADH-G_4Fe-4S_3"/>
    <property type="match status" value="1"/>
</dbReference>
<protein>
    <recommendedName>
        <fullName evidence="3">NADH-ubiquinone oxidoreductase 75 kDa subunit, mitochondrial</fullName>
    </recommendedName>
</protein>
<evidence type="ECO:0000256" key="2">
    <source>
        <dbReference type="ARBA" id="ARBA00005404"/>
    </source>
</evidence>
<evidence type="ECO:0000256" key="7">
    <source>
        <dbReference type="ARBA" id="ARBA00023004"/>
    </source>
</evidence>
<dbReference type="STRING" id="947166.A0A1D1VT02"/>
<reference evidence="17 18" key="1">
    <citation type="journal article" date="2016" name="Nat. Commun.">
        <title>Extremotolerant tardigrade genome and improved radiotolerance of human cultured cells by tardigrade-unique protein.</title>
        <authorList>
            <person name="Hashimoto T."/>
            <person name="Horikawa D.D."/>
            <person name="Saito Y."/>
            <person name="Kuwahara H."/>
            <person name="Kozuka-Hata H."/>
            <person name="Shin-I T."/>
            <person name="Minakuchi Y."/>
            <person name="Ohishi K."/>
            <person name="Motoyama A."/>
            <person name="Aizu T."/>
            <person name="Enomoto A."/>
            <person name="Kondo K."/>
            <person name="Tanaka S."/>
            <person name="Hara Y."/>
            <person name="Koshikawa S."/>
            <person name="Sagara H."/>
            <person name="Miura T."/>
            <person name="Yokobori S."/>
            <person name="Miyagawa K."/>
            <person name="Suzuki Y."/>
            <person name="Kubo T."/>
            <person name="Oyama M."/>
            <person name="Kohara Y."/>
            <person name="Fujiyama A."/>
            <person name="Arakawa K."/>
            <person name="Katayama T."/>
            <person name="Toyoda A."/>
            <person name="Kunieda T."/>
        </authorList>
    </citation>
    <scope>NUCLEOTIDE SEQUENCE [LARGE SCALE GENOMIC DNA]</scope>
    <source>
        <strain evidence="17 18">YOKOZUNA-1</strain>
    </source>
</reference>
<dbReference type="PROSITE" id="PS00642">
    <property type="entry name" value="COMPLEX1_75K_2"/>
    <property type="match status" value="1"/>
</dbReference>
<evidence type="ECO:0000259" key="14">
    <source>
        <dbReference type="PROSITE" id="PS51085"/>
    </source>
</evidence>
<dbReference type="CDD" id="cd00207">
    <property type="entry name" value="fer2"/>
    <property type="match status" value="1"/>
</dbReference>
<dbReference type="GO" id="GO:0045271">
    <property type="term" value="C:respiratory chain complex I"/>
    <property type="evidence" value="ECO:0007669"/>
    <property type="project" value="UniProtKB-ARBA"/>
</dbReference>
<dbReference type="Gene3D" id="3.30.200.210">
    <property type="match status" value="1"/>
</dbReference>
<dbReference type="PROSITE" id="PS51669">
    <property type="entry name" value="4FE4S_MOW_BIS_MGD"/>
    <property type="match status" value="1"/>
</dbReference>
<organism evidence="17 18">
    <name type="scientific">Ramazzottius varieornatus</name>
    <name type="common">Water bear</name>
    <name type="synonym">Tardigrade</name>
    <dbReference type="NCBI Taxonomy" id="947166"/>
    <lineage>
        <taxon>Eukaryota</taxon>
        <taxon>Metazoa</taxon>
        <taxon>Ecdysozoa</taxon>
        <taxon>Tardigrada</taxon>
        <taxon>Eutardigrada</taxon>
        <taxon>Parachela</taxon>
        <taxon>Hypsibioidea</taxon>
        <taxon>Ramazzottiidae</taxon>
        <taxon>Ramazzottius</taxon>
    </lineage>
</organism>
<evidence type="ECO:0000259" key="16">
    <source>
        <dbReference type="PROSITE" id="PS51839"/>
    </source>
</evidence>
<dbReference type="GO" id="GO:0051539">
    <property type="term" value="F:4 iron, 4 sulfur cluster binding"/>
    <property type="evidence" value="ECO:0007669"/>
    <property type="project" value="UniProtKB-KW"/>
</dbReference>
<dbReference type="OrthoDB" id="10249365at2759"/>
<keyword evidence="9" id="KW-0520">NAD</keyword>
<keyword evidence="7" id="KW-0408">Iron</keyword>
<accession>A0A1D1VT02</accession>
<dbReference type="CDD" id="cd02773">
    <property type="entry name" value="MopB_Res-Cmplx1_Nad11"/>
    <property type="match status" value="1"/>
</dbReference>
<dbReference type="SUPFAM" id="SSF53706">
    <property type="entry name" value="Formate dehydrogenase/DMSO reductase, domains 1-3"/>
    <property type="match status" value="1"/>
</dbReference>
<dbReference type="SUPFAM" id="SSF54862">
    <property type="entry name" value="4Fe-4S ferredoxins"/>
    <property type="match status" value="1"/>
</dbReference>
<dbReference type="GO" id="GO:0042773">
    <property type="term" value="P:ATP synthesis coupled electron transport"/>
    <property type="evidence" value="ECO:0007669"/>
    <property type="project" value="InterPro"/>
</dbReference>
<keyword evidence="18" id="KW-1185">Reference proteome</keyword>
<sequence>MFHPGGVHGARHIAQSLHHVKNAIRGTCSSKLLMQQKAAAAVAVESKKGTVTPPPTGPAPTAPAAPNSVEVYIDDKMVMVEPGTTVLQAAALAGVEIPRFCYHDRLSIAGNCRMCLVEVEKSVKPVASCAMPVMKGMRVKTNSPMTRKAREGVMEFLLMNHPLDCPICDQGGECDLQDQSMMFGSDRSRFTDIKFDGKRAVEDKNIGPLIKTIMNRCIHCTRCIRFGSEVAGVDDLGTTGRGNEMQVGTYVEKLFASELSGNVIDLCPVGALTSKPYAFTYRPWELRKHESVDVMDGLGSAILVNSRGGEIIRILPRVHEGINEEWISDKTRFVYDGLKRQRLTQPMLKNSQGLLEPVDWEDALSGIAARINRVPGQEMAALVGGLCDVEALTALKDLMNRLGCETLCTEESFPMNAAGTDLRSNYLLNTKITGVEEADLVLLIGTNIRFEAPVLNARIRKAYLHNNLRIASIGERVDLRYETDFLGDSVHVLAQLADGDHKYSEILSKAKKPMIIVGSSSLQHGDGTAVLANAIVLADSLRSKMSSNGDESDWKVLNVLHRHANQVGALDLGYKAGPSAIKQMQPKVLFMMGADDGVVQRRDLAGDAFVIYQGHHGDKGAEMADAVLPGAAYTEKYATYVNTEGRAQRGNVAVTPPGMAREDWKILRALSEFVRGSSVLPYDSLDEVRKRLAEIAPHLTRYGQVEDANYFRQSKDLVWNAARPGHSGQTLPAQQRELEDFYMTNTISRASRTMAKCVTAARHQKSTRYGL</sequence>
<dbReference type="AlphaFoldDB" id="A0A1D1VT02"/>
<dbReference type="PANTHER" id="PTHR43105:SF13">
    <property type="entry name" value="NADH-UBIQUINONE OXIDOREDUCTASE 75 KDA SUBUNIT, MITOCHONDRIAL"/>
    <property type="match status" value="1"/>
</dbReference>
<dbReference type="InterPro" id="IPR006963">
    <property type="entry name" value="Mopterin_OxRdtase_4Fe-4S_dom"/>
</dbReference>
<evidence type="ECO:0000256" key="12">
    <source>
        <dbReference type="RuleBase" id="RU004523"/>
    </source>
</evidence>
<dbReference type="Pfam" id="PF09326">
    <property type="entry name" value="NADH_dhqG_C"/>
    <property type="match status" value="1"/>
</dbReference>
<dbReference type="Pfam" id="PF22151">
    <property type="entry name" value="Fer4_NDSU1"/>
    <property type="match status" value="1"/>
</dbReference>
<evidence type="ECO:0000259" key="15">
    <source>
        <dbReference type="PROSITE" id="PS51669"/>
    </source>
</evidence>
<dbReference type="PROSITE" id="PS00643">
    <property type="entry name" value="COMPLEX1_75K_3"/>
    <property type="match status" value="1"/>
</dbReference>
<comment type="caution">
    <text evidence="17">The sequence shown here is derived from an EMBL/GenBank/DDBJ whole genome shotgun (WGS) entry which is preliminary data.</text>
</comment>
<evidence type="ECO:0000256" key="8">
    <source>
        <dbReference type="ARBA" id="ARBA00023014"/>
    </source>
</evidence>
<evidence type="ECO:0000256" key="13">
    <source>
        <dbReference type="SAM" id="MobiDB-lite"/>
    </source>
</evidence>
<comment type="similarity">
    <text evidence="2 12">Belongs to the complex I 75 kDa subunit family.</text>
</comment>
<dbReference type="SMART" id="SM00929">
    <property type="entry name" value="NADH-G_4Fe-4S_3"/>
    <property type="match status" value="1"/>
</dbReference>
<dbReference type="Gene3D" id="3.10.20.740">
    <property type="match status" value="1"/>
</dbReference>
<dbReference type="FunFam" id="3.30.70.20:FF:000002">
    <property type="entry name" value="NADH-ubiquinone oxidoreductase 75 kDa subunit"/>
    <property type="match status" value="1"/>
</dbReference>
<gene>
    <name evidence="17" type="primary">RvY_14925-1</name>
    <name evidence="17" type="synonym">RvY_14925.1</name>
    <name evidence="17" type="ORF">RvY_14925</name>
</gene>
<dbReference type="PANTHER" id="PTHR43105">
    <property type="entry name" value="RESPIRATORY NITRATE REDUCTASE"/>
    <property type="match status" value="1"/>
</dbReference>
<evidence type="ECO:0000256" key="11">
    <source>
        <dbReference type="ARBA" id="ARBA00049551"/>
    </source>
</evidence>
<feature type="region of interest" description="Disordered" evidence="13">
    <location>
        <begin position="45"/>
        <end position="66"/>
    </location>
</feature>
<dbReference type="Gene3D" id="3.40.50.740">
    <property type="match status" value="1"/>
</dbReference>
<comment type="cofactor">
    <cofactor evidence="10">
        <name>[2Fe-2S] cluster</name>
        <dbReference type="ChEBI" id="CHEBI:190135"/>
    </cofactor>
</comment>
<feature type="compositionally biased region" description="Pro residues" evidence="13">
    <location>
        <begin position="52"/>
        <end position="63"/>
    </location>
</feature>
<dbReference type="Proteomes" id="UP000186922">
    <property type="component" value="Unassembled WGS sequence"/>
</dbReference>
<dbReference type="SUPFAM" id="SSF54292">
    <property type="entry name" value="2Fe-2S ferredoxin-like"/>
    <property type="match status" value="1"/>
</dbReference>
<dbReference type="Gene3D" id="3.30.70.20">
    <property type="match status" value="1"/>
</dbReference>
<evidence type="ECO:0000256" key="9">
    <source>
        <dbReference type="ARBA" id="ARBA00023027"/>
    </source>
</evidence>
<dbReference type="NCBIfam" id="TIGR01973">
    <property type="entry name" value="NuoG"/>
    <property type="match status" value="1"/>
</dbReference>